<dbReference type="PANTHER" id="PTHR12558">
    <property type="entry name" value="CELL DIVISION CYCLE 16,23,27"/>
    <property type="match status" value="1"/>
</dbReference>
<sequence length="317" mass="36366">MRKIYFIIICFPLMLSAQNQIDKAIANFDDQNYSKAEVQFNAIINQNPNNYKAYEYLGDTYAAQKEWDKAIEVFEYLVEKQPNNPDYNFKYGGTMGLKAKNSNNFTALLMLDDVKKYLKKAADLDPKHVDVRWALLELYLELPGVIGGSVDKSKNYALQLQKISPVDGALAFGRIADYEEDFNTAEKQYKQAVKIGGSLTCYNKLIDLYMKNKQYDKALTTTKEAIVNLNHRDFQFRFSQIALKANSRIDEAIITIDTFLDDQSASKYSKDEALIVKAKLHQKLGQIDEARYCLKQALSYNPDSMQAKTELKRIEQL</sequence>
<dbReference type="Pfam" id="PF07719">
    <property type="entry name" value="TPR_2"/>
    <property type="match status" value="1"/>
</dbReference>
<evidence type="ECO:0000313" key="4">
    <source>
        <dbReference type="EMBL" id="TKS56915.1"/>
    </source>
</evidence>
<dbReference type="InterPro" id="IPR013105">
    <property type="entry name" value="TPR_2"/>
</dbReference>
<evidence type="ECO:0000313" key="5">
    <source>
        <dbReference type="Proteomes" id="UP000306552"/>
    </source>
</evidence>
<keyword evidence="5" id="KW-1185">Reference proteome</keyword>
<dbReference type="InterPro" id="IPR011990">
    <property type="entry name" value="TPR-like_helical_dom_sf"/>
</dbReference>
<evidence type="ECO:0000256" key="2">
    <source>
        <dbReference type="ARBA" id="ARBA00022803"/>
    </source>
</evidence>
<dbReference type="AlphaFoldDB" id="A0A4V6ALH7"/>
<gene>
    <name evidence="4" type="ORF">FCN74_00365</name>
</gene>
<evidence type="ECO:0000256" key="1">
    <source>
        <dbReference type="ARBA" id="ARBA00022737"/>
    </source>
</evidence>
<feature type="repeat" description="TPR" evidence="3">
    <location>
        <begin position="51"/>
        <end position="84"/>
    </location>
</feature>
<dbReference type="RefSeq" id="WP_138930619.1">
    <property type="nucleotide sequence ID" value="NZ_SWMU01000001.1"/>
</dbReference>
<dbReference type="Proteomes" id="UP000306552">
    <property type="component" value="Unassembled WGS sequence"/>
</dbReference>
<dbReference type="InterPro" id="IPR019734">
    <property type="entry name" value="TPR_rpt"/>
</dbReference>
<accession>A0A4V6ALH7</accession>
<evidence type="ECO:0000256" key="3">
    <source>
        <dbReference type="PROSITE-ProRule" id="PRU00339"/>
    </source>
</evidence>
<dbReference type="OrthoDB" id="1416278at2"/>
<dbReference type="PANTHER" id="PTHR12558:SF13">
    <property type="entry name" value="CELL DIVISION CYCLE PROTEIN 27 HOMOLOG"/>
    <property type="match status" value="1"/>
</dbReference>
<dbReference type="Gene3D" id="1.25.40.10">
    <property type="entry name" value="Tetratricopeptide repeat domain"/>
    <property type="match status" value="3"/>
</dbReference>
<protein>
    <submittedName>
        <fullName evidence="4">Tetratricopeptide repeat protein</fullName>
    </submittedName>
</protein>
<name>A0A4V6ALH7_9FLAO</name>
<reference evidence="4 5" key="1">
    <citation type="submission" date="2019-04" db="EMBL/GenBank/DDBJ databases">
        <title>Psychroflexus halotolerans sp. nov., isolated from a marine solar saltern.</title>
        <authorList>
            <person name="Feng X."/>
        </authorList>
    </citation>
    <scope>NUCLEOTIDE SEQUENCE [LARGE SCALE GENOMIC DNA]</scope>
    <source>
        <strain evidence="4 5">WDS2C27</strain>
    </source>
</reference>
<keyword evidence="1" id="KW-0677">Repeat</keyword>
<organism evidence="4 5">
    <name type="scientific">Mesohalobacter halotolerans</name>
    <dbReference type="NCBI Taxonomy" id="1883405"/>
    <lineage>
        <taxon>Bacteria</taxon>
        <taxon>Pseudomonadati</taxon>
        <taxon>Bacteroidota</taxon>
        <taxon>Flavobacteriia</taxon>
        <taxon>Flavobacteriales</taxon>
        <taxon>Flavobacteriaceae</taxon>
        <taxon>Mesohalobacter</taxon>
    </lineage>
</organism>
<comment type="caution">
    <text evidence="4">The sequence shown here is derived from an EMBL/GenBank/DDBJ whole genome shotgun (WGS) entry which is preliminary data.</text>
</comment>
<dbReference type="SUPFAM" id="SSF48452">
    <property type="entry name" value="TPR-like"/>
    <property type="match status" value="1"/>
</dbReference>
<proteinExistence type="predicted"/>
<dbReference type="EMBL" id="SWMU01000001">
    <property type="protein sequence ID" value="TKS56915.1"/>
    <property type="molecule type" value="Genomic_DNA"/>
</dbReference>
<keyword evidence="2 3" id="KW-0802">TPR repeat</keyword>
<feature type="repeat" description="TPR" evidence="3">
    <location>
        <begin position="271"/>
        <end position="304"/>
    </location>
</feature>
<dbReference type="SMART" id="SM00028">
    <property type="entry name" value="TPR"/>
    <property type="match status" value="4"/>
</dbReference>
<dbReference type="PROSITE" id="PS50005">
    <property type="entry name" value="TPR"/>
    <property type="match status" value="2"/>
</dbReference>
<dbReference type="Pfam" id="PF13432">
    <property type="entry name" value="TPR_16"/>
    <property type="match status" value="1"/>
</dbReference>